<evidence type="ECO:0000313" key="3">
    <source>
        <dbReference type="Proteomes" id="UP000007029"/>
    </source>
</evidence>
<sequence>MRAVVLGVVFTVLAAFGAVANPKDMRDVIDSQLSAFQQDDFAQAMEYASPGLQRYFATPENFRRMVTQGYPMVWRPDTVEYLENRTEDGIHWQRVRIKDMEGKVHILDYRMLETENGWRINGVQILDAADFIT</sequence>
<dbReference type="EMBL" id="CP000362">
    <property type="protein sequence ID" value="ABG30894.1"/>
    <property type="molecule type" value="Genomic_DNA"/>
</dbReference>
<dbReference type="Proteomes" id="UP000007029">
    <property type="component" value="Chromosome"/>
</dbReference>
<evidence type="ECO:0000313" key="2">
    <source>
        <dbReference type="EMBL" id="ABG30894.1"/>
    </source>
</evidence>
<evidence type="ECO:0008006" key="4">
    <source>
        <dbReference type="Google" id="ProtNLM"/>
    </source>
</evidence>
<feature type="signal peptide" evidence="1">
    <location>
        <begin position="1"/>
        <end position="20"/>
    </location>
</feature>
<dbReference type="OrthoDB" id="9130422at2"/>
<dbReference type="HOGENOM" id="CLU_137911_1_1_5"/>
<name>Q16AU9_ROSDO</name>
<keyword evidence="1" id="KW-0732">Signal</keyword>
<dbReference type="STRING" id="375451.RD1_1247"/>
<gene>
    <name evidence="2" type="ordered locus">RD1_1247</name>
</gene>
<protein>
    <recommendedName>
        <fullName evidence="4">DUF4864 domain-containing protein</fullName>
    </recommendedName>
</protein>
<dbReference type="eggNOG" id="ENOG5032TNJ">
    <property type="taxonomic scope" value="Bacteria"/>
</dbReference>
<dbReference type="Pfam" id="PF16156">
    <property type="entry name" value="DUF4864"/>
    <property type="match status" value="1"/>
</dbReference>
<evidence type="ECO:0000256" key="1">
    <source>
        <dbReference type="SAM" id="SignalP"/>
    </source>
</evidence>
<dbReference type="KEGG" id="rde:RD1_1247"/>
<proteinExistence type="predicted"/>
<reference evidence="2 3" key="1">
    <citation type="journal article" date="2007" name="J. Bacteriol.">
        <title>The complete genome sequence of Roseobacter denitrificans reveals a mixotrophic rather than photosynthetic metabolism.</title>
        <authorList>
            <person name="Swingley W.D."/>
            <person name="Sadekar S."/>
            <person name="Mastrian S.D."/>
            <person name="Matthies H.J."/>
            <person name="Hao J."/>
            <person name="Ramos H."/>
            <person name="Acharya C.R."/>
            <person name="Conrad A.L."/>
            <person name="Taylor H.L."/>
            <person name="Dejesa L.C."/>
            <person name="Shah M.K."/>
            <person name="O'huallachain M.E."/>
            <person name="Lince M.T."/>
            <person name="Blankenship R.E."/>
            <person name="Beatty J.T."/>
            <person name="Touchman J.W."/>
        </authorList>
    </citation>
    <scope>NUCLEOTIDE SEQUENCE [LARGE SCALE GENOMIC DNA]</scope>
    <source>
        <strain evidence="3">ATCC 33942 / OCh 114</strain>
    </source>
</reference>
<accession>Q16AU9</accession>
<keyword evidence="3" id="KW-1185">Reference proteome</keyword>
<feature type="chain" id="PRO_5004184476" description="DUF4864 domain-containing protein" evidence="1">
    <location>
        <begin position="21"/>
        <end position="133"/>
    </location>
</feature>
<dbReference type="AlphaFoldDB" id="Q16AU9"/>
<organism evidence="2 3">
    <name type="scientific">Roseobacter denitrificans (strain ATCC 33942 / OCh 114)</name>
    <name type="common">Erythrobacter sp. (strain OCh 114)</name>
    <name type="synonym">Roseobacter denitrificans</name>
    <dbReference type="NCBI Taxonomy" id="375451"/>
    <lineage>
        <taxon>Bacteria</taxon>
        <taxon>Pseudomonadati</taxon>
        <taxon>Pseudomonadota</taxon>
        <taxon>Alphaproteobacteria</taxon>
        <taxon>Rhodobacterales</taxon>
        <taxon>Roseobacteraceae</taxon>
        <taxon>Roseobacter</taxon>
    </lineage>
</organism>
<dbReference type="InterPro" id="IPR032347">
    <property type="entry name" value="DUF4864"/>
</dbReference>
<dbReference type="RefSeq" id="WP_011567514.1">
    <property type="nucleotide sequence ID" value="NC_008209.1"/>
</dbReference>